<dbReference type="InterPro" id="IPR055487">
    <property type="entry name" value="DUF7059"/>
</dbReference>
<proteinExistence type="inferred from homology"/>
<dbReference type="Gene3D" id="3.40.50.150">
    <property type="entry name" value="Vaccinia Virus protein VP39"/>
    <property type="match status" value="1"/>
</dbReference>
<evidence type="ECO:0000259" key="7">
    <source>
        <dbReference type="Pfam" id="PF25004"/>
    </source>
</evidence>
<evidence type="ECO:0000259" key="6">
    <source>
        <dbReference type="Pfam" id="PF23186"/>
    </source>
</evidence>
<gene>
    <name evidence="8" type="ORF">G3T38_04700</name>
</gene>
<dbReference type="GO" id="GO:0032259">
    <property type="term" value="P:methylation"/>
    <property type="evidence" value="ECO:0007669"/>
    <property type="project" value="UniProtKB-KW"/>
</dbReference>
<evidence type="ECO:0000256" key="3">
    <source>
        <dbReference type="ARBA" id="ARBA00022679"/>
    </source>
</evidence>
<dbReference type="InterPro" id="IPR007848">
    <property type="entry name" value="Small_mtfrase_dom"/>
</dbReference>
<dbReference type="AlphaFoldDB" id="A0A6P0HFU4"/>
<evidence type="ECO:0000256" key="1">
    <source>
        <dbReference type="ARBA" id="ARBA00006149"/>
    </source>
</evidence>
<dbReference type="Proteomes" id="UP000468687">
    <property type="component" value="Unassembled WGS sequence"/>
</dbReference>
<evidence type="ECO:0000259" key="5">
    <source>
        <dbReference type="Pfam" id="PF05175"/>
    </source>
</evidence>
<dbReference type="SUPFAM" id="SSF53335">
    <property type="entry name" value="S-adenosyl-L-methionine-dependent methyltransferases"/>
    <property type="match status" value="1"/>
</dbReference>
<name>A0A6P0HFU4_9ACTN</name>
<feature type="domain" description="DUF7059" evidence="6">
    <location>
        <begin position="17"/>
        <end position="99"/>
    </location>
</feature>
<dbReference type="EMBL" id="JAAGXA010000002">
    <property type="protein sequence ID" value="NEN77572.1"/>
    <property type="molecule type" value="Genomic_DNA"/>
</dbReference>
<keyword evidence="2 8" id="KW-0489">Methyltransferase</keyword>
<keyword evidence="4" id="KW-0949">S-adenosyl-L-methionine</keyword>
<feature type="domain" description="Methyltransferase small" evidence="5">
    <location>
        <begin position="149"/>
        <end position="277"/>
    </location>
</feature>
<dbReference type="InterPro" id="IPR056684">
    <property type="entry name" value="DUF7782"/>
</dbReference>
<evidence type="ECO:0000256" key="4">
    <source>
        <dbReference type="ARBA" id="ARBA00022691"/>
    </source>
</evidence>
<dbReference type="PANTHER" id="PTHR45875">
    <property type="entry name" value="METHYLTRANSFERASE N6AMT1"/>
    <property type="match status" value="1"/>
</dbReference>
<dbReference type="CDD" id="cd02440">
    <property type="entry name" value="AdoMet_MTases"/>
    <property type="match status" value="1"/>
</dbReference>
<dbReference type="Pfam" id="PF05175">
    <property type="entry name" value="MTS"/>
    <property type="match status" value="1"/>
</dbReference>
<dbReference type="InterPro" id="IPR002052">
    <property type="entry name" value="DNA_methylase_N6_adenine_CS"/>
</dbReference>
<dbReference type="GO" id="GO:0008276">
    <property type="term" value="F:protein methyltransferase activity"/>
    <property type="evidence" value="ECO:0007669"/>
    <property type="project" value="TreeGrafter"/>
</dbReference>
<sequence length="503" mass="53844">MTATSTLPHRLRDALLAAGFTYDAVADLLGGTAHAALARNQTAPGLARTTDGSPLATLTRLFLLQTAVTRAEAEAALPDLVDRLAVEGFLESSVGEVRARLDCRPYAAPDAAGDHDLWVASDLTPGLDGLPNRVSADHVLGISSASTSLAQLTRRDDVVSALDLGTGCGVQALHLATHAARVVATDVNARALRLARFNAALNDLTGIEVRDGSYFEPVRDEQFDLIATNPPFVISPGTGERLVYRDSGLPGDRVVEDIVRTAPRHLTPGGWCQVLANWVITKGTPWDERLAGWLGPTDEGIVSDAFVVQREVLDPAAYVELWLADEGATGTPEYLRRYDTWLSWFADQGIEGVGFGWINLRRRPDGAAGDATVRLEEWPYEVEQPIAGAIGAWGDAVDDLAALDDEALLDSRLRVRSDVRQESFGQPGAADPEAIVLRQQRGFRRGHAADTVTAGLVGASDGDLTVGQILDALGQLLDQDAAELRRTYVPVVRGLVADGFLEV</sequence>
<organism evidence="8 9">
    <name type="scientific">Nocardioides zeae</name>
    <dbReference type="NCBI Taxonomy" id="1457234"/>
    <lineage>
        <taxon>Bacteria</taxon>
        <taxon>Bacillati</taxon>
        <taxon>Actinomycetota</taxon>
        <taxon>Actinomycetes</taxon>
        <taxon>Propionibacteriales</taxon>
        <taxon>Nocardioidaceae</taxon>
        <taxon>Nocardioides</taxon>
    </lineage>
</organism>
<dbReference type="Pfam" id="PF25004">
    <property type="entry name" value="DUF7782"/>
    <property type="match status" value="1"/>
</dbReference>
<dbReference type="PANTHER" id="PTHR45875:SF1">
    <property type="entry name" value="METHYLTRANSFERASE N6AMT1"/>
    <property type="match status" value="1"/>
</dbReference>
<dbReference type="RefSeq" id="WP_163770909.1">
    <property type="nucleotide sequence ID" value="NZ_JAAGXA010000002.1"/>
</dbReference>
<feature type="domain" description="DUF7782" evidence="7">
    <location>
        <begin position="400"/>
        <end position="501"/>
    </location>
</feature>
<accession>A0A6P0HFU4</accession>
<dbReference type="GO" id="GO:0008757">
    <property type="term" value="F:S-adenosylmethionine-dependent methyltransferase activity"/>
    <property type="evidence" value="ECO:0007669"/>
    <property type="project" value="TreeGrafter"/>
</dbReference>
<dbReference type="GO" id="GO:0035657">
    <property type="term" value="C:eRF1 methyltransferase complex"/>
    <property type="evidence" value="ECO:0007669"/>
    <property type="project" value="TreeGrafter"/>
</dbReference>
<keyword evidence="9" id="KW-1185">Reference proteome</keyword>
<dbReference type="Pfam" id="PF23186">
    <property type="entry name" value="DUF7059"/>
    <property type="match status" value="1"/>
</dbReference>
<evidence type="ECO:0000256" key="2">
    <source>
        <dbReference type="ARBA" id="ARBA00022603"/>
    </source>
</evidence>
<dbReference type="PROSITE" id="PS00092">
    <property type="entry name" value="N6_MTASE"/>
    <property type="match status" value="1"/>
</dbReference>
<reference evidence="8 9" key="1">
    <citation type="journal article" date="2014" name="Int. J. Syst. Evol. Microbiol.">
        <title>Nocardioides zeae sp. nov., isolated from the stem of Zea mays.</title>
        <authorList>
            <person name="Glaeser S.P."/>
            <person name="McInroy J.A."/>
            <person name="Busse H.J."/>
            <person name="Kampfer P."/>
        </authorList>
    </citation>
    <scope>NUCLEOTIDE SEQUENCE [LARGE SCALE GENOMIC DNA]</scope>
    <source>
        <strain evidence="8 9">JCM 30728</strain>
    </source>
</reference>
<dbReference type="GO" id="GO:0003676">
    <property type="term" value="F:nucleic acid binding"/>
    <property type="evidence" value="ECO:0007669"/>
    <property type="project" value="InterPro"/>
</dbReference>
<protein>
    <submittedName>
        <fullName evidence="8">Methyltransferase</fullName>
    </submittedName>
</protein>
<evidence type="ECO:0000313" key="9">
    <source>
        <dbReference type="Proteomes" id="UP000468687"/>
    </source>
</evidence>
<dbReference type="InterPro" id="IPR052190">
    <property type="entry name" value="Euk-Arch_PrmC-MTase"/>
</dbReference>
<comment type="caution">
    <text evidence="8">The sequence shown here is derived from an EMBL/GenBank/DDBJ whole genome shotgun (WGS) entry which is preliminary data.</text>
</comment>
<comment type="similarity">
    <text evidence="1">Belongs to the eukaryotic/archaeal PrmC-related family.</text>
</comment>
<dbReference type="GO" id="GO:0008170">
    <property type="term" value="F:N-methyltransferase activity"/>
    <property type="evidence" value="ECO:0007669"/>
    <property type="project" value="UniProtKB-ARBA"/>
</dbReference>
<evidence type="ECO:0000313" key="8">
    <source>
        <dbReference type="EMBL" id="NEN77572.1"/>
    </source>
</evidence>
<keyword evidence="3 8" id="KW-0808">Transferase</keyword>
<dbReference type="InterPro" id="IPR029063">
    <property type="entry name" value="SAM-dependent_MTases_sf"/>
</dbReference>